<keyword evidence="1" id="KW-0472">Membrane</keyword>
<reference evidence="2 3" key="1">
    <citation type="submission" date="2020-08" db="EMBL/GenBank/DDBJ databases">
        <title>Genomic Encyclopedia of Type Strains, Phase IV (KMG-IV): sequencing the most valuable type-strain genomes for metagenomic binning, comparative biology and taxonomic classification.</title>
        <authorList>
            <person name="Goeker M."/>
        </authorList>
    </citation>
    <scope>NUCLEOTIDE SEQUENCE [LARGE SCALE GENOMIC DNA]</scope>
    <source>
        <strain evidence="2 3">DSM 19612</strain>
    </source>
</reference>
<organism evidence="2 3">
    <name type="scientific">Salirhabdus euzebyi</name>
    <dbReference type="NCBI Taxonomy" id="394506"/>
    <lineage>
        <taxon>Bacteria</taxon>
        <taxon>Bacillati</taxon>
        <taxon>Bacillota</taxon>
        <taxon>Bacilli</taxon>
        <taxon>Bacillales</taxon>
        <taxon>Bacillaceae</taxon>
        <taxon>Salirhabdus</taxon>
    </lineage>
</organism>
<evidence type="ECO:0000256" key="1">
    <source>
        <dbReference type="SAM" id="Phobius"/>
    </source>
</evidence>
<dbReference type="GO" id="GO:0016301">
    <property type="term" value="F:kinase activity"/>
    <property type="evidence" value="ECO:0007669"/>
    <property type="project" value="UniProtKB-KW"/>
</dbReference>
<dbReference type="RefSeq" id="WP_174496567.1">
    <property type="nucleotide sequence ID" value="NZ_CADDWK010000008.1"/>
</dbReference>
<gene>
    <name evidence="2" type="ORF">HNQ94_002345</name>
</gene>
<dbReference type="EMBL" id="JACHGH010000006">
    <property type="protein sequence ID" value="MBB6453894.1"/>
    <property type="molecule type" value="Genomic_DNA"/>
</dbReference>
<keyword evidence="1" id="KW-1133">Transmembrane helix</keyword>
<dbReference type="AlphaFoldDB" id="A0A841Q6A8"/>
<accession>A0A841Q6A8</accession>
<name>A0A841Q6A8_9BACI</name>
<feature type="transmembrane region" description="Helical" evidence="1">
    <location>
        <begin position="33"/>
        <end position="53"/>
    </location>
</feature>
<evidence type="ECO:0000313" key="3">
    <source>
        <dbReference type="Proteomes" id="UP000581688"/>
    </source>
</evidence>
<feature type="transmembrane region" description="Helical" evidence="1">
    <location>
        <begin position="9"/>
        <end position="27"/>
    </location>
</feature>
<sequence>MRHQSEKFFRFHHISFIASLVFGILAITQSHAFLYLLAFYALAFSFAFEGLAYHIRGEKTYFLQQILRAFFILVLATFFFF</sequence>
<comment type="caution">
    <text evidence="2">The sequence shown here is derived from an EMBL/GenBank/DDBJ whole genome shotgun (WGS) entry which is preliminary data.</text>
</comment>
<protein>
    <submittedName>
        <fullName evidence="2">Diacylglycerol kinase</fullName>
    </submittedName>
</protein>
<keyword evidence="2" id="KW-0808">Transferase</keyword>
<keyword evidence="3" id="KW-1185">Reference proteome</keyword>
<keyword evidence="2" id="KW-0418">Kinase</keyword>
<evidence type="ECO:0000313" key="2">
    <source>
        <dbReference type="EMBL" id="MBB6453894.1"/>
    </source>
</evidence>
<dbReference type="Proteomes" id="UP000581688">
    <property type="component" value="Unassembled WGS sequence"/>
</dbReference>
<feature type="transmembrane region" description="Helical" evidence="1">
    <location>
        <begin position="60"/>
        <end position="80"/>
    </location>
</feature>
<keyword evidence="1" id="KW-0812">Transmembrane</keyword>
<proteinExistence type="predicted"/>